<reference evidence="5" key="2">
    <citation type="submission" date="2025-05" db="UniProtKB">
        <authorList>
            <consortium name="EnsemblMetazoa"/>
        </authorList>
    </citation>
    <scope>IDENTIFICATION</scope>
</reference>
<dbReference type="GO" id="GO:0006357">
    <property type="term" value="P:regulation of transcription by RNA polymerase II"/>
    <property type="evidence" value="ECO:0007669"/>
    <property type="project" value="TreeGrafter"/>
</dbReference>
<name>A0A6P7FUS6_DIAVI</name>
<dbReference type="KEGG" id="dvv:114331341"/>
<dbReference type="GeneID" id="114331341"/>
<dbReference type="InParanoid" id="A0A6P7FUS6"/>
<gene>
    <name evidence="7" type="primary">LOC114331341</name>
</gene>
<dbReference type="Proteomes" id="UP001652700">
    <property type="component" value="Unplaced"/>
</dbReference>
<accession>A0A6P7FUS6</accession>
<dbReference type="AlphaFoldDB" id="A0A6P7FUS6"/>
<evidence type="ECO:0000259" key="3">
    <source>
        <dbReference type="PROSITE" id="PS51029"/>
    </source>
</evidence>
<keyword evidence="1" id="KW-0539">Nucleus</keyword>
<feature type="compositionally biased region" description="Low complexity" evidence="2">
    <location>
        <begin position="227"/>
        <end position="245"/>
    </location>
</feature>
<dbReference type="PANTHER" id="PTHR12243:SF69">
    <property type="entry name" value="SI:CH73-59F11.3"/>
    <property type="match status" value="1"/>
</dbReference>
<evidence type="ECO:0000256" key="1">
    <source>
        <dbReference type="PROSITE-ProRule" id="PRU00371"/>
    </source>
</evidence>
<dbReference type="PANTHER" id="PTHR12243">
    <property type="entry name" value="MADF DOMAIN TRANSCRIPTION FACTOR"/>
    <property type="match status" value="1"/>
</dbReference>
<dbReference type="PROSITE" id="PS51031">
    <property type="entry name" value="BESS"/>
    <property type="match status" value="1"/>
</dbReference>
<keyword evidence="6" id="KW-1185">Reference proteome</keyword>
<evidence type="ECO:0000313" key="5">
    <source>
        <dbReference type="EnsemblMetazoa" id="XP_028136683.1"/>
    </source>
</evidence>
<dbReference type="InterPro" id="IPR006578">
    <property type="entry name" value="MADF-dom"/>
</dbReference>
<sequence length="254" mass="29054">MDIDELITNVQVNPPIWDKRVKGHSNRIIVDACWKKISSEMKINEAALRKKWKYLRDQFSVELSKITLIRSSDLTKTAEPKWPYFKKMTFLKDIVAPRACSSKLRPKTITTLDEDDIEAQFDQPAILSASDIISVMGTNALYDEKRLQLEQQKINNMQSTFQQEPYNDDLMFFKSLLPFVSKIPIEHKLRFRNHIQQVVQDYAFMGMGSNFEPSSTELLTIVPSRASPALSTPLSSPATSSNASRESPEQKPLL</sequence>
<feature type="domain" description="BESS" evidence="4">
    <location>
        <begin position="166"/>
        <end position="205"/>
    </location>
</feature>
<dbReference type="OrthoDB" id="5803771at2759"/>
<dbReference type="InterPro" id="IPR039353">
    <property type="entry name" value="TF_Adf1"/>
</dbReference>
<protein>
    <submittedName>
        <fullName evidence="7">Uncharacterized protein LOC114331341</fullName>
    </submittedName>
</protein>
<dbReference type="PROSITE" id="PS51029">
    <property type="entry name" value="MADF"/>
    <property type="match status" value="1"/>
</dbReference>
<organism evidence="7">
    <name type="scientific">Diabrotica virgifera virgifera</name>
    <name type="common">western corn rootworm</name>
    <dbReference type="NCBI Taxonomy" id="50390"/>
    <lineage>
        <taxon>Eukaryota</taxon>
        <taxon>Metazoa</taxon>
        <taxon>Ecdysozoa</taxon>
        <taxon>Arthropoda</taxon>
        <taxon>Hexapoda</taxon>
        <taxon>Insecta</taxon>
        <taxon>Pterygota</taxon>
        <taxon>Neoptera</taxon>
        <taxon>Endopterygota</taxon>
        <taxon>Coleoptera</taxon>
        <taxon>Polyphaga</taxon>
        <taxon>Cucujiformia</taxon>
        <taxon>Chrysomeloidea</taxon>
        <taxon>Chrysomelidae</taxon>
        <taxon>Galerucinae</taxon>
        <taxon>Diabroticina</taxon>
        <taxon>Diabroticites</taxon>
        <taxon>Diabrotica</taxon>
    </lineage>
</organism>
<dbReference type="GO" id="GO:0005667">
    <property type="term" value="C:transcription regulator complex"/>
    <property type="evidence" value="ECO:0007669"/>
    <property type="project" value="TreeGrafter"/>
</dbReference>
<dbReference type="SMART" id="SM00595">
    <property type="entry name" value="MADF"/>
    <property type="match status" value="1"/>
</dbReference>
<feature type="domain" description="MADF" evidence="3">
    <location>
        <begin position="5"/>
        <end position="96"/>
    </location>
</feature>
<evidence type="ECO:0000313" key="6">
    <source>
        <dbReference type="Proteomes" id="UP001652700"/>
    </source>
</evidence>
<dbReference type="GO" id="GO:0005634">
    <property type="term" value="C:nucleus"/>
    <property type="evidence" value="ECO:0007669"/>
    <property type="project" value="UniProtKB-SubCell"/>
</dbReference>
<dbReference type="GO" id="GO:0003677">
    <property type="term" value="F:DNA binding"/>
    <property type="evidence" value="ECO:0007669"/>
    <property type="project" value="InterPro"/>
</dbReference>
<dbReference type="Pfam" id="PF02944">
    <property type="entry name" value="BESS"/>
    <property type="match status" value="1"/>
</dbReference>
<comment type="subcellular location">
    <subcellularLocation>
        <location evidence="1">Nucleus</location>
    </subcellularLocation>
</comment>
<evidence type="ECO:0000259" key="4">
    <source>
        <dbReference type="PROSITE" id="PS51031"/>
    </source>
</evidence>
<dbReference type="EnsemblMetazoa" id="XM_028280882.2">
    <property type="protein sequence ID" value="XP_028136683.1"/>
    <property type="gene ID" value="LOC114331341"/>
</dbReference>
<feature type="region of interest" description="Disordered" evidence="2">
    <location>
        <begin position="227"/>
        <end position="254"/>
    </location>
</feature>
<dbReference type="InterPro" id="IPR004210">
    <property type="entry name" value="BESS_motif"/>
</dbReference>
<evidence type="ECO:0000256" key="2">
    <source>
        <dbReference type="SAM" id="MobiDB-lite"/>
    </source>
</evidence>
<proteinExistence type="predicted"/>
<reference evidence="7" key="1">
    <citation type="submission" date="2025-04" db="UniProtKB">
        <authorList>
            <consortium name="RefSeq"/>
        </authorList>
    </citation>
    <scope>IDENTIFICATION</scope>
    <source>
        <tissue evidence="7">Whole insect</tissue>
    </source>
</reference>
<evidence type="ECO:0000313" key="7">
    <source>
        <dbReference type="RefSeq" id="XP_028136683.1"/>
    </source>
</evidence>
<dbReference type="Pfam" id="PF10545">
    <property type="entry name" value="MADF_DNA_bdg"/>
    <property type="match status" value="1"/>
</dbReference>
<dbReference type="RefSeq" id="XP_028136683.1">
    <property type="nucleotide sequence ID" value="XM_028280882.1"/>
</dbReference>